<protein>
    <submittedName>
        <fullName evidence="1">Uncharacterized protein</fullName>
    </submittedName>
</protein>
<evidence type="ECO:0000313" key="1">
    <source>
        <dbReference type="EMBL" id="DAD94697.1"/>
    </source>
</evidence>
<organism evidence="1">
    <name type="scientific">Siphoviridae sp. ctsMn4</name>
    <dbReference type="NCBI Taxonomy" id="2826485"/>
    <lineage>
        <taxon>Viruses</taxon>
        <taxon>Duplodnaviria</taxon>
        <taxon>Heunggongvirae</taxon>
        <taxon>Uroviricota</taxon>
        <taxon>Caudoviricetes</taxon>
    </lineage>
</organism>
<name>A0A8S5NJ42_9CAUD</name>
<accession>A0A8S5NJ42</accession>
<dbReference type="EMBL" id="BK015180">
    <property type="protein sequence ID" value="DAD94697.1"/>
    <property type="molecule type" value="Genomic_DNA"/>
</dbReference>
<proteinExistence type="predicted"/>
<reference evidence="1" key="1">
    <citation type="journal article" date="2021" name="Proc. Natl. Acad. Sci. U.S.A.">
        <title>A Catalog of Tens of Thousands of Viruses from Human Metagenomes Reveals Hidden Associations with Chronic Diseases.</title>
        <authorList>
            <person name="Tisza M.J."/>
            <person name="Buck C.B."/>
        </authorList>
    </citation>
    <scope>NUCLEOTIDE SEQUENCE</scope>
    <source>
        <strain evidence="1">CtsMn4</strain>
    </source>
</reference>
<sequence length="34" mass="4027">MPFSKDKIFSSISSPRFLLVFVIAKNRQNQSRKR</sequence>